<dbReference type="Gene3D" id="3.30.1360.120">
    <property type="entry name" value="Probable tRNA modification gtpase trme, domain 1"/>
    <property type="match status" value="1"/>
</dbReference>
<evidence type="ECO:0000313" key="1">
    <source>
        <dbReference type="EMBL" id="ESR24495.1"/>
    </source>
</evidence>
<dbReference type="eggNOG" id="COG4583">
    <property type="taxonomic scope" value="Bacteria"/>
</dbReference>
<reference evidence="1 2" key="1">
    <citation type="journal article" date="2014" name="Genome Announc.">
        <title>Draft Genome Sequence of Lutibaculum baratangense Strain AMV1T, Isolated from a Mud Volcano in Andamans, India.</title>
        <authorList>
            <person name="Singh A."/>
            <person name="Sreenivas A."/>
            <person name="Sathyanarayana Reddy G."/>
            <person name="Pinnaka A.K."/>
            <person name="Shivaji S."/>
        </authorList>
    </citation>
    <scope>NUCLEOTIDE SEQUENCE [LARGE SCALE GENOMIC DNA]</scope>
    <source>
        <strain evidence="1 2">AMV1</strain>
    </source>
</reference>
<dbReference type="RefSeq" id="WP_023432458.1">
    <property type="nucleotide sequence ID" value="NZ_AWXZ01000031.1"/>
</dbReference>
<dbReference type="AlphaFoldDB" id="V4RMR5"/>
<proteinExistence type="predicted"/>
<dbReference type="EMBL" id="AWXZ01000031">
    <property type="protein sequence ID" value="ESR24495.1"/>
    <property type="molecule type" value="Genomic_DNA"/>
</dbReference>
<dbReference type="InterPro" id="IPR027266">
    <property type="entry name" value="TrmE/GcvT-like"/>
</dbReference>
<dbReference type="Gene3D" id="3.30.70.1520">
    <property type="entry name" value="Heterotetrameric sarcosine oxidase"/>
    <property type="match status" value="1"/>
</dbReference>
<keyword evidence="2" id="KW-1185">Reference proteome</keyword>
<gene>
    <name evidence="1" type="ORF">N177_2329</name>
</gene>
<comment type="caution">
    <text evidence="1">The sequence shown here is derived from an EMBL/GenBank/DDBJ whole genome shotgun (WGS) entry which is preliminary data.</text>
</comment>
<dbReference type="Proteomes" id="UP000017819">
    <property type="component" value="Unassembled WGS sequence"/>
</dbReference>
<dbReference type="STRING" id="631454.N177_2329"/>
<evidence type="ECO:0000313" key="2">
    <source>
        <dbReference type="Proteomes" id="UP000017819"/>
    </source>
</evidence>
<accession>V4RMR5</accession>
<dbReference type="SUPFAM" id="SSF103025">
    <property type="entry name" value="Folate-binding domain"/>
    <property type="match status" value="1"/>
</dbReference>
<sequence length="202" mass="21329">MADVTLSARPAFHGLMMPVGEVSAPGVRVSERTDLSLATVIARRGRGAAAREAAATRYGLTPPDRAMWAAADGLTFVSTGPDAWFAVREGGGYELAGELRSALGEAASVSDQTDGYAVLWLSGPRIRDVFAKGIHLDLHPDVFPVGAAAVTDAAHIGVILWRLADRAADEPVFEVAIFRSYAGSFWRWLSSSAAEFGLAVDA</sequence>
<dbReference type="InterPro" id="IPR007375">
    <property type="entry name" value="SoxG"/>
</dbReference>
<protein>
    <submittedName>
        <fullName evidence="1">Sarcosine oxidase, gamma subunit</fullName>
    </submittedName>
</protein>
<name>V4RMR5_9HYPH</name>
<organism evidence="1 2">
    <name type="scientific">Lutibaculum baratangense AMV1</name>
    <dbReference type="NCBI Taxonomy" id="631454"/>
    <lineage>
        <taxon>Bacteria</taxon>
        <taxon>Pseudomonadati</taxon>
        <taxon>Pseudomonadota</taxon>
        <taxon>Alphaproteobacteria</taxon>
        <taxon>Hyphomicrobiales</taxon>
        <taxon>Tepidamorphaceae</taxon>
        <taxon>Lutibaculum</taxon>
    </lineage>
</organism>
<dbReference type="OrthoDB" id="7562825at2"/>
<dbReference type="Pfam" id="PF04268">
    <property type="entry name" value="SoxG"/>
    <property type="match status" value="1"/>
</dbReference>